<keyword evidence="5" id="KW-1185">Reference proteome</keyword>
<feature type="transmembrane region" description="Helical" evidence="1">
    <location>
        <begin position="12"/>
        <end position="33"/>
    </location>
</feature>
<evidence type="ECO:0000256" key="1">
    <source>
        <dbReference type="SAM" id="Phobius"/>
    </source>
</evidence>
<keyword evidence="1" id="KW-0472">Membrane</keyword>
<feature type="domain" description="Type 4 fimbrial biogenesis protein PilX N-terminal" evidence="3">
    <location>
        <begin position="12"/>
        <end position="62"/>
    </location>
</feature>
<sequence length="209" mass="23099">MMRYHGHQTPQQGFVLITGMIFLIVITLLALSTMGSTTLQERMTSNQRERFRSLQAADAALRDGERRLGQFATYPEAGRDHTYDPTPADTETNDTKIWRLWAEDAPLAGVEAGINGFLADAPWDDANQADEPEPITFHFYQADDVEAADLGLVALPRIYIEEVAFRADNLDPDTAARGSGATQYRVTGRAQGGNPGATSVTQSIYQKRY</sequence>
<feature type="domain" description="PilX/PilW C-terminal" evidence="2">
    <location>
        <begin position="125"/>
        <end position="207"/>
    </location>
</feature>
<accession>A0ABU3C1G6</accession>
<evidence type="ECO:0000313" key="5">
    <source>
        <dbReference type="Proteomes" id="UP001251857"/>
    </source>
</evidence>
<dbReference type="Pfam" id="PF14341">
    <property type="entry name" value="PilX_N"/>
    <property type="match status" value="1"/>
</dbReference>
<comment type="caution">
    <text evidence="4">The sequence shown here is derived from an EMBL/GenBank/DDBJ whole genome shotgun (WGS) entry which is preliminary data.</text>
</comment>
<proteinExistence type="predicted"/>
<dbReference type="Proteomes" id="UP001251857">
    <property type="component" value="Unassembled WGS sequence"/>
</dbReference>
<protein>
    <submittedName>
        <fullName evidence="4">PilX N-terminal domain-containing pilus assembly protein</fullName>
    </submittedName>
</protein>
<organism evidence="4 5">
    <name type="scientific">Spectribacter hydrogenoxidans</name>
    <dbReference type="NCBI Taxonomy" id="3075608"/>
    <lineage>
        <taxon>Bacteria</taxon>
        <taxon>Pseudomonadati</taxon>
        <taxon>Pseudomonadota</taxon>
        <taxon>Gammaproteobacteria</taxon>
        <taxon>Salinisphaerales</taxon>
        <taxon>Salinisphaeraceae</taxon>
        <taxon>Spectribacter</taxon>
    </lineage>
</organism>
<evidence type="ECO:0000259" key="3">
    <source>
        <dbReference type="Pfam" id="PF14341"/>
    </source>
</evidence>
<gene>
    <name evidence="4" type="ORF">RM532_10600</name>
</gene>
<dbReference type="EMBL" id="JAVRIB010000010">
    <property type="protein sequence ID" value="MDT0635403.1"/>
    <property type="molecule type" value="Genomic_DNA"/>
</dbReference>
<reference evidence="4 5" key="1">
    <citation type="submission" date="2023-09" db="EMBL/GenBank/DDBJ databases">
        <authorList>
            <person name="Rey-Velasco X."/>
        </authorList>
    </citation>
    <scope>NUCLEOTIDE SEQUENCE [LARGE SCALE GENOMIC DNA]</scope>
    <source>
        <strain evidence="4 5">W335</strain>
    </source>
</reference>
<evidence type="ECO:0000259" key="2">
    <source>
        <dbReference type="Pfam" id="PF13681"/>
    </source>
</evidence>
<dbReference type="InterPro" id="IPR025746">
    <property type="entry name" value="PilX_N_dom"/>
</dbReference>
<name>A0ABU3C1G6_9GAMM</name>
<keyword evidence="1" id="KW-1133">Transmembrane helix</keyword>
<keyword evidence="1" id="KW-0812">Transmembrane</keyword>
<evidence type="ECO:0000313" key="4">
    <source>
        <dbReference type="EMBL" id="MDT0635403.1"/>
    </source>
</evidence>
<dbReference type="InterPro" id="IPR025205">
    <property type="entry name" value="PilX/PilW_C"/>
</dbReference>
<dbReference type="RefSeq" id="WP_311653302.1">
    <property type="nucleotide sequence ID" value="NZ_JAVRIB010000010.1"/>
</dbReference>
<dbReference type="Pfam" id="PF13681">
    <property type="entry name" value="PilX"/>
    <property type="match status" value="1"/>
</dbReference>